<proteinExistence type="inferred from homology"/>
<evidence type="ECO:0000259" key="20">
    <source>
        <dbReference type="Pfam" id="PF24621"/>
    </source>
</evidence>
<evidence type="ECO:0000259" key="19">
    <source>
        <dbReference type="Pfam" id="PF01761"/>
    </source>
</evidence>
<comment type="cofactor">
    <cofactor evidence="2 18">
        <name>NAD(+)</name>
        <dbReference type="ChEBI" id="CHEBI:57540"/>
    </cofactor>
</comment>
<keyword evidence="10 18" id="KW-0028">Amino-acid biosynthesis</keyword>
<dbReference type="InterPro" id="IPR050071">
    <property type="entry name" value="Dehydroquinate_synthase"/>
</dbReference>
<dbReference type="InterPro" id="IPR030963">
    <property type="entry name" value="DHQ_synth_fam"/>
</dbReference>
<evidence type="ECO:0000313" key="21">
    <source>
        <dbReference type="EMBL" id="MBV7257519.1"/>
    </source>
</evidence>
<organism evidence="21 22">
    <name type="scientific">Pacificimonas pallii</name>
    <dbReference type="NCBI Taxonomy" id="2827236"/>
    <lineage>
        <taxon>Bacteria</taxon>
        <taxon>Pseudomonadati</taxon>
        <taxon>Pseudomonadota</taxon>
        <taxon>Alphaproteobacteria</taxon>
        <taxon>Sphingomonadales</taxon>
        <taxon>Sphingosinicellaceae</taxon>
        <taxon>Pacificimonas</taxon>
    </lineage>
</organism>
<dbReference type="GO" id="GO:0003856">
    <property type="term" value="F:3-dehydroquinate synthase activity"/>
    <property type="evidence" value="ECO:0007669"/>
    <property type="project" value="UniProtKB-EC"/>
</dbReference>
<dbReference type="CDD" id="cd08195">
    <property type="entry name" value="DHQS"/>
    <property type="match status" value="1"/>
</dbReference>
<evidence type="ECO:0000256" key="1">
    <source>
        <dbReference type="ARBA" id="ARBA00001393"/>
    </source>
</evidence>
<keyword evidence="22" id="KW-1185">Reference proteome</keyword>
<keyword evidence="14 18" id="KW-0520">NAD</keyword>
<dbReference type="Pfam" id="PF24621">
    <property type="entry name" value="DHQS_C"/>
    <property type="match status" value="1"/>
</dbReference>
<feature type="domain" description="3-dehydroquinate synthase N-terminal" evidence="19">
    <location>
        <begin position="65"/>
        <end position="177"/>
    </location>
</feature>
<keyword evidence="12 18" id="KW-0547">Nucleotide-binding</keyword>
<evidence type="ECO:0000256" key="2">
    <source>
        <dbReference type="ARBA" id="ARBA00001911"/>
    </source>
</evidence>
<comment type="pathway">
    <text evidence="5 18">Metabolic intermediate biosynthesis; chorismate biosynthesis; chorismate from D-erythrose 4-phosphate and phosphoenolpyruvate: step 2/7.</text>
</comment>
<comment type="caution">
    <text evidence="21">The sequence shown here is derived from an EMBL/GenBank/DDBJ whole genome shotgun (WGS) entry which is preliminary data.</text>
</comment>
<evidence type="ECO:0000256" key="14">
    <source>
        <dbReference type="ARBA" id="ARBA00023027"/>
    </source>
</evidence>
<dbReference type="InterPro" id="IPR030960">
    <property type="entry name" value="DHQS/DOIS_N"/>
</dbReference>
<evidence type="ECO:0000256" key="17">
    <source>
        <dbReference type="ARBA" id="ARBA00023285"/>
    </source>
</evidence>
<evidence type="ECO:0000256" key="11">
    <source>
        <dbReference type="ARBA" id="ARBA00022723"/>
    </source>
</evidence>
<dbReference type="RefSeq" id="WP_218446368.1">
    <property type="nucleotide sequence ID" value="NZ_JAGSPA010000004.1"/>
</dbReference>
<evidence type="ECO:0000256" key="15">
    <source>
        <dbReference type="ARBA" id="ARBA00023141"/>
    </source>
</evidence>
<feature type="binding site" evidence="18">
    <location>
        <position position="140"/>
    </location>
    <ligand>
        <name>NAD(+)</name>
        <dbReference type="ChEBI" id="CHEBI:57540"/>
    </ligand>
</feature>
<evidence type="ECO:0000256" key="8">
    <source>
        <dbReference type="ARBA" id="ARBA00017684"/>
    </source>
</evidence>
<keyword evidence="15 18" id="KW-0057">Aromatic amino acid biosynthesis</keyword>
<keyword evidence="16 18" id="KW-0456">Lyase</keyword>
<gene>
    <name evidence="18 21" type="primary">aroB</name>
    <name evidence="21" type="ORF">KCG44_12060</name>
</gene>
<dbReference type="Proteomes" id="UP000722336">
    <property type="component" value="Unassembled WGS sequence"/>
</dbReference>
<evidence type="ECO:0000256" key="13">
    <source>
        <dbReference type="ARBA" id="ARBA00022833"/>
    </source>
</evidence>
<evidence type="ECO:0000256" key="10">
    <source>
        <dbReference type="ARBA" id="ARBA00022605"/>
    </source>
</evidence>
<sequence>MTRIDVALGGRSYPILIESGLLSRAGQSIAAPGGGRAQVIVTDQTVAAHHLDGFLRGLDRPSETIVLAAGEATKSWANLEILCEQLLSFGVERGDNIIALGGGVIGDLTGFAASIIRRGCQFVQVPTTLLAQVDSSVGGKTAINSRAGKNLVGAFHQPSLVLIDPDVLTTLPARELRAGYAEVAKYGLIGDAPFFDWCERNAATLLAGDTAALTEAIAVSCRSKAAVVAADERETDDMRALLNLGHTFGHALEAEGGYSGDLLHGEAVAIGMILAFRYSARRGLCGSADADRVADHFAAHDMAVAIPGFARDPDRLIGHMRQDKKARGGQVPLILARGIGKAFVAHDVDLADVRAFLAEEIAKL</sequence>
<feature type="binding site" evidence="18">
    <location>
        <position position="149"/>
    </location>
    <ligand>
        <name>NAD(+)</name>
        <dbReference type="ChEBI" id="CHEBI:57540"/>
    </ligand>
</feature>
<evidence type="ECO:0000256" key="7">
    <source>
        <dbReference type="ARBA" id="ARBA00013031"/>
    </source>
</evidence>
<comment type="similarity">
    <text evidence="6 18">Belongs to the sugar phosphate cyclases superfamily. Dehydroquinate synthase family.</text>
</comment>
<comment type="caution">
    <text evidence="18">Lacks conserved residue(s) required for the propagation of feature annotation.</text>
</comment>
<evidence type="ECO:0000256" key="4">
    <source>
        <dbReference type="ARBA" id="ARBA00004496"/>
    </source>
</evidence>
<dbReference type="PIRSF" id="PIRSF001455">
    <property type="entry name" value="DHQ_synth"/>
    <property type="match status" value="1"/>
</dbReference>
<feature type="binding site" evidence="18">
    <location>
        <position position="182"/>
    </location>
    <ligand>
        <name>Zn(2+)</name>
        <dbReference type="ChEBI" id="CHEBI:29105"/>
    </ligand>
</feature>
<evidence type="ECO:0000256" key="18">
    <source>
        <dbReference type="HAMAP-Rule" id="MF_00110"/>
    </source>
</evidence>
<evidence type="ECO:0000256" key="16">
    <source>
        <dbReference type="ARBA" id="ARBA00023239"/>
    </source>
</evidence>
<comment type="subcellular location">
    <subcellularLocation>
        <location evidence="4 18">Cytoplasm</location>
    </subcellularLocation>
</comment>
<protein>
    <recommendedName>
        <fullName evidence="8 18">3-dehydroquinate synthase</fullName>
        <shortName evidence="18">DHQS</shortName>
        <ecNumber evidence="7 18">4.2.3.4</ecNumber>
    </recommendedName>
</protein>
<evidence type="ECO:0000256" key="9">
    <source>
        <dbReference type="ARBA" id="ARBA00022490"/>
    </source>
</evidence>
<feature type="domain" description="3-dehydroquinate synthase C-terminal" evidence="20">
    <location>
        <begin position="179"/>
        <end position="326"/>
    </location>
</feature>
<dbReference type="HAMAP" id="MF_00110">
    <property type="entry name" value="DHQ_synthase"/>
    <property type="match status" value="1"/>
</dbReference>
<evidence type="ECO:0000313" key="22">
    <source>
        <dbReference type="Proteomes" id="UP000722336"/>
    </source>
</evidence>
<dbReference type="PANTHER" id="PTHR43622:SF7">
    <property type="entry name" value="3-DEHYDROQUINATE SYNTHASE, CHLOROPLASTIC"/>
    <property type="match status" value="1"/>
</dbReference>
<dbReference type="InterPro" id="IPR056179">
    <property type="entry name" value="DHQS_C"/>
</dbReference>
<dbReference type="Pfam" id="PF01761">
    <property type="entry name" value="DHQ_synthase"/>
    <property type="match status" value="1"/>
</dbReference>
<feature type="binding site" evidence="18">
    <location>
        <position position="246"/>
    </location>
    <ligand>
        <name>Zn(2+)</name>
        <dbReference type="ChEBI" id="CHEBI:29105"/>
    </ligand>
</feature>
<dbReference type="NCBIfam" id="TIGR01357">
    <property type="entry name" value="aroB"/>
    <property type="match status" value="1"/>
</dbReference>
<keyword evidence="17 18" id="KW-0170">Cobalt</keyword>
<feature type="binding site" evidence="18">
    <location>
        <begin position="103"/>
        <end position="107"/>
    </location>
    <ligand>
        <name>NAD(+)</name>
        <dbReference type="ChEBI" id="CHEBI:57540"/>
    </ligand>
</feature>
<feature type="binding site" evidence="18">
    <location>
        <position position="264"/>
    </location>
    <ligand>
        <name>Zn(2+)</name>
        <dbReference type="ChEBI" id="CHEBI:29105"/>
    </ligand>
</feature>
<evidence type="ECO:0000256" key="6">
    <source>
        <dbReference type="ARBA" id="ARBA00005412"/>
    </source>
</evidence>
<comment type="cofactor">
    <cofactor evidence="18">
        <name>Co(2+)</name>
        <dbReference type="ChEBI" id="CHEBI:48828"/>
    </cofactor>
    <cofactor evidence="18">
        <name>Zn(2+)</name>
        <dbReference type="ChEBI" id="CHEBI:29105"/>
    </cofactor>
    <text evidence="18">Binds 1 divalent metal cation per subunit. Can use either Co(2+) or Zn(2+).</text>
</comment>
<dbReference type="InterPro" id="IPR016037">
    <property type="entry name" value="DHQ_synth_AroB"/>
</dbReference>
<accession>A0ABS6SGH9</accession>
<evidence type="ECO:0000256" key="3">
    <source>
        <dbReference type="ARBA" id="ARBA00003485"/>
    </source>
</evidence>
<dbReference type="EMBL" id="JAGSPA010000004">
    <property type="protein sequence ID" value="MBV7257519.1"/>
    <property type="molecule type" value="Genomic_DNA"/>
</dbReference>
<comment type="catalytic activity">
    <reaction evidence="1 18">
        <text>7-phospho-2-dehydro-3-deoxy-D-arabino-heptonate = 3-dehydroquinate + phosphate</text>
        <dbReference type="Rhea" id="RHEA:21968"/>
        <dbReference type="ChEBI" id="CHEBI:32364"/>
        <dbReference type="ChEBI" id="CHEBI:43474"/>
        <dbReference type="ChEBI" id="CHEBI:58394"/>
        <dbReference type="EC" id="4.2.3.4"/>
    </reaction>
</comment>
<comment type="function">
    <text evidence="3 18">Catalyzes the conversion of 3-deoxy-D-arabino-heptulosonate 7-phosphate (DAHP) to dehydroquinate (DHQ).</text>
</comment>
<name>A0ABS6SGH9_9SPHN</name>
<dbReference type="PANTHER" id="PTHR43622">
    <property type="entry name" value="3-DEHYDROQUINATE SYNTHASE"/>
    <property type="match status" value="1"/>
</dbReference>
<reference evidence="21 22" key="1">
    <citation type="submission" date="2021-04" db="EMBL/GenBank/DDBJ databases">
        <authorList>
            <person name="Pira H."/>
            <person name="Risdian C."/>
            <person name="Wink J."/>
        </authorList>
    </citation>
    <scope>NUCLEOTIDE SEQUENCE [LARGE SCALE GENOMIC DNA]</scope>
    <source>
        <strain evidence="21 22">WHA3</strain>
    </source>
</reference>
<dbReference type="EC" id="4.2.3.4" evidence="7 18"/>
<feature type="binding site" evidence="18">
    <location>
        <begin position="127"/>
        <end position="128"/>
    </location>
    <ligand>
        <name>NAD(+)</name>
        <dbReference type="ChEBI" id="CHEBI:57540"/>
    </ligand>
</feature>
<keyword evidence="13 18" id="KW-0862">Zinc</keyword>
<keyword evidence="9 18" id="KW-0963">Cytoplasm</keyword>
<evidence type="ECO:0000256" key="5">
    <source>
        <dbReference type="ARBA" id="ARBA00004661"/>
    </source>
</evidence>
<keyword evidence="11 18" id="KW-0479">Metal-binding</keyword>
<evidence type="ECO:0000256" key="12">
    <source>
        <dbReference type="ARBA" id="ARBA00022741"/>
    </source>
</evidence>